<organism evidence="2 3">
    <name type="scientific">Aurantimonas endophytica</name>
    <dbReference type="NCBI Taxonomy" id="1522175"/>
    <lineage>
        <taxon>Bacteria</taxon>
        <taxon>Pseudomonadati</taxon>
        <taxon>Pseudomonadota</taxon>
        <taxon>Alphaproteobacteria</taxon>
        <taxon>Hyphomicrobiales</taxon>
        <taxon>Aurantimonadaceae</taxon>
        <taxon>Aurantimonas</taxon>
    </lineage>
</organism>
<evidence type="ECO:0000259" key="1">
    <source>
        <dbReference type="Pfam" id="PF04233"/>
    </source>
</evidence>
<gene>
    <name evidence="2" type="ORF">GGR03_003558</name>
</gene>
<feature type="domain" description="Phage head morphogenesis" evidence="1">
    <location>
        <begin position="148"/>
        <end position="260"/>
    </location>
</feature>
<dbReference type="NCBIfam" id="TIGR01641">
    <property type="entry name" value="phageSPP1_gp7"/>
    <property type="match status" value="1"/>
</dbReference>
<sequence length="357" mass="39758">MTVNEDLLDGAVRHQVYLQRFSTSTVRKLIGLLNRSDVDLVAQMTKYDPMDVSGAWSQKRLAKLLEAIRVVNRDAYRLVDREITDVLRNLAMYEAGFQARAISSTLPIAIDIVTPSAEQLYAAVNSRPFQGRVMKEWGKDLEAAAFSRVRDAIRQGYVEGQTTDQIVRRIRGTRAAKFEDGILQINRRSAESVVRTAVNHTANVARQETYKANADLIAKVRWVATLDGRTSAVCRGRDGQTFSLDSGPRPPAHFGCRSTTVPVTKSWRELGFDIDDLPPGTRASMNGQVPATETYQSWLKRQPAAFQDDVLGSTRGALFRKGDLPLDRFVDRNGQELTLDQLRMKEAGAFQKAGLAA</sequence>
<keyword evidence="3" id="KW-1185">Reference proteome</keyword>
<dbReference type="AlphaFoldDB" id="A0A7W6MQW9"/>
<accession>A0A7W6MQW9</accession>
<dbReference type="Pfam" id="PF04233">
    <property type="entry name" value="Phage_Mu_F"/>
    <property type="match status" value="1"/>
</dbReference>
<dbReference type="EMBL" id="JACIEM010000004">
    <property type="protein sequence ID" value="MBB4004470.1"/>
    <property type="molecule type" value="Genomic_DNA"/>
</dbReference>
<protein>
    <submittedName>
        <fullName evidence="2">SPP1 gp7 family putative phage head morphogenesis protein</fullName>
    </submittedName>
</protein>
<dbReference type="InterPro" id="IPR017029">
    <property type="entry name" value="Phage_head_put"/>
</dbReference>
<dbReference type="InterPro" id="IPR006528">
    <property type="entry name" value="Phage_head_morphogenesis_dom"/>
</dbReference>
<proteinExistence type="predicted"/>
<evidence type="ECO:0000313" key="3">
    <source>
        <dbReference type="Proteomes" id="UP000588647"/>
    </source>
</evidence>
<reference evidence="2 3" key="1">
    <citation type="submission" date="2020-08" db="EMBL/GenBank/DDBJ databases">
        <title>Genomic Encyclopedia of Type Strains, Phase IV (KMG-IV): sequencing the most valuable type-strain genomes for metagenomic binning, comparative biology and taxonomic classification.</title>
        <authorList>
            <person name="Goeker M."/>
        </authorList>
    </citation>
    <scope>NUCLEOTIDE SEQUENCE [LARGE SCALE GENOMIC DNA]</scope>
    <source>
        <strain evidence="2 3">DSM 103570</strain>
    </source>
</reference>
<comment type="caution">
    <text evidence="2">The sequence shown here is derived from an EMBL/GenBank/DDBJ whole genome shotgun (WGS) entry which is preliminary data.</text>
</comment>
<dbReference type="PIRSF" id="PIRSF034565">
    <property type="entry name" value="UCP034565"/>
    <property type="match status" value="1"/>
</dbReference>
<dbReference type="RefSeq" id="WP_183210035.1">
    <property type="nucleotide sequence ID" value="NZ_JAAAMM010000004.1"/>
</dbReference>
<name>A0A7W6MQW9_9HYPH</name>
<evidence type="ECO:0000313" key="2">
    <source>
        <dbReference type="EMBL" id="MBB4004470.1"/>
    </source>
</evidence>
<dbReference type="Proteomes" id="UP000588647">
    <property type="component" value="Unassembled WGS sequence"/>
</dbReference>